<evidence type="ECO:0000313" key="13">
    <source>
        <dbReference type="WBParaSite" id="GPUH_0001655301-mRNA-1"/>
    </source>
</evidence>
<gene>
    <name evidence="11" type="ORF">GPUH_LOCUS16530</name>
</gene>
<keyword evidence="7 10" id="KW-0256">Endoplasmic reticulum</keyword>
<dbReference type="GO" id="GO:0005789">
    <property type="term" value="C:endoplasmic reticulum membrane"/>
    <property type="evidence" value="ECO:0007669"/>
    <property type="project" value="UniProtKB-SubCell"/>
</dbReference>
<evidence type="ECO:0000313" key="11">
    <source>
        <dbReference type="EMBL" id="VDN28066.1"/>
    </source>
</evidence>
<dbReference type="PANTHER" id="PTHR12413:SF1">
    <property type="entry name" value="DOLICHYL PYROPHOSPHATE MAN9GLCNAC2 ALPHA-1,3-GLUCOSYLTRANSFERASE"/>
    <property type="match status" value="1"/>
</dbReference>
<dbReference type="OrthoDB" id="4983at2759"/>
<dbReference type="WBParaSite" id="GPUH_0001655301-mRNA-1">
    <property type="protein sequence ID" value="GPUH_0001655301-mRNA-1"/>
    <property type="gene ID" value="GPUH_0001655301"/>
</dbReference>
<sequence length="123" mass="14363">MYGDYEAQRHWMEITYHLPITQWYVNGSNNDLNYWGLDYPPLTAFHSWLLGAISDKLNSSWVALHSSRGIETDSHKFFMRLTVLASHWTIYVPSLLLSIGFSRKMSYTMVSCSFILICEKKKC</sequence>
<evidence type="ECO:0000256" key="9">
    <source>
        <dbReference type="ARBA" id="ARBA00023136"/>
    </source>
</evidence>
<evidence type="ECO:0000313" key="12">
    <source>
        <dbReference type="Proteomes" id="UP000271098"/>
    </source>
</evidence>
<keyword evidence="5 10" id="KW-0808">Transferase</keyword>
<dbReference type="AlphaFoldDB" id="A0A183E6E0"/>
<protein>
    <recommendedName>
        <fullName evidence="10">Alpha-1,3-glucosyltransferase</fullName>
        <ecNumber evidence="10">2.4.1.-</ecNumber>
    </recommendedName>
</protein>
<comment type="pathway">
    <text evidence="2 10">Protein modification; protein glycosylation.</text>
</comment>
<reference evidence="11 12" key="2">
    <citation type="submission" date="2018-11" db="EMBL/GenBank/DDBJ databases">
        <authorList>
            <consortium name="Pathogen Informatics"/>
        </authorList>
    </citation>
    <scope>NUCLEOTIDE SEQUENCE [LARGE SCALE GENOMIC DNA]</scope>
</reference>
<dbReference type="PANTHER" id="PTHR12413">
    <property type="entry name" value="DOLICHYL GLYCOSYLTRANSFERASE"/>
    <property type="match status" value="1"/>
</dbReference>
<organism evidence="13">
    <name type="scientific">Gongylonema pulchrum</name>
    <dbReference type="NCBI Taxonomy" id="637853"/>
    <lineage>
        <taxon>Eukaryota</taxon>
        <taxon>Metazoa</taxon>
        <taxon>Ecdysozoa</taxon>
        <taxon>Nematoda</taxon>
        <taxon>Chromadorea</taxon>
        <taxon>Rhabditida</taxon>
        <taxon>Spirurina</taxon>
        <taxon>Spiruromorpha</taxon>
        <taxon>Spiruroidea</taxon>
        <taxon>Gongylonematidae</taxon>
        <taxon>Gongylonema</taxon>
    </lineage>
</organism>
<comment type="similarity">
    <text evidence="3 10">Belongs to the ALG6/ALG8 glucosyltransferase family.</text>
</comment>
<accession>A0A183E6E0</accession>
<evidence type="ECO:0000256" key="8">
    <source>
        <dbReference type="ARBA" id="ARBA00022989"/>
    </source>
</evidence>
<dbReference type="EMBL" id="UYRT01083877">
    <property type="protein sequence ID" value="VDN28066.1"/>
    <property type="molecule type" value="Genomic_DNA"/>
</dbReference>
<evidence type="ECO:0000256" key="10">
    <source>
        <dbReference type="RuleBase" id="RU363110"/>
    </source>
</evidence>
<keyword evidence="8 10" id="KW-1133">Transmembrane helix</keyword>
<keyword evidence="4 10" id="KW-0328">Glycosyltransferase</keyword>
<evidence type="ECO:0000256" key="4">
    <source>
        <dbReference type="ARBA" id="ARBA00022676"/>
    </source>
</evidence>
<evidence type="ECO:0000256" key="7">
    <source>
        <dbReference type="ARBA" id="ARBA00022824"/>
    </source>
</evidence>
<evidence type="ECO:0000256" key="6">
    <source>
        <dbReference type="ARBA" id="ARBA00022692"/>
    </source>
</evidence>
<evidence type="ECO:0000256" key="1">
    <source>
        <dbReference type="ARBA" id="ARBA00004477"/>
    </source>
</evidence>
<proteinExistence type="inferred from homology"/>
<dbReference type="InterPro" id="IPR004856">
    <property type="entry name" value="Glyco_trans_ALG6/ALG8"/>
</dbReference>
<dbReference type="UniPathway" id="UPA00378"/>
<evidence type="ECO:0000256" key="5">
    <source>
        <dbReference type="ARBA" id="ARBA00022679"/>
    </source>
</evidence>
<evidence type="ECO:0000256" key="3">
    <source>
        <dbReference type="ARBA" id="ARBA00008715"/>
    </source>
</evidence>
<evidence type="ECO:0000256" key="2">
    <source>
        <dbReference type="ARBA" id="ARBA00004922"/>
    </source>
</evidence>
<keyword evidence="6 10" id="KW-0812">Transmembrane</keyword>
<comment type="caution">
    <text evidence="10">Lacks conserved residue(s) required for the propagation of feature annotation.</text>
</comment>
<dbReference type="Pfam" id="PF03155">
    <property type="entry name" value="Alg6_Alg8"/>
    <property type="match status" value="1"/>
</dbReference>
<keyword evidence="9 10" id="KW-0472">Membrane</keyword>
<feature type="transmembrane region" description="Helical" evidence="10">
    <location>
        <begin position="77"/>
        <end position="99"/>
    </location>
</feature>
<dbReference type="Proteomes" id="UP000271098">
    <property type="component" value="Unassembled WGS sequence"/>
</dbReference>
<keyword evidence="12" id="KW-1185">Reference proteome</keyword>
<reference evidence="13" key="1">
    <citation type="submission" date="2016-06" db="UniProtKB">
        <authorList>
            <consortium name="WormBaseParasite"/>
        </authorList>
    </citation>
    <scope>IDENTIFICATION</scope>
</reference>
<name>A0A183E6E0_9BILA</name>
<comment type="subcellular location">
    <subcellularLocation>
        <location evidence="1 10">Endoplasmic reticulum membrane</location>
        <topology evidence="1 10">Multi-pass membrane protein</topology>
    </subcellularLocation>
</comment>
<dbReference type="GO" id="GO:0042281">
    <property type="term" value="F:dolichyl pyrophosphate Man9GlcNAc2 alpha-1,3-glucosyltransferase activity"/>
    <property type="evidence" value="ECO:0007669"/>
    <property type="project" value="TreeGrafter"/>
</dbReference>
<dbReference type="EC" id="2.4.1.-" evidence="10"/>